<dbReference type="Proteomes" id="UP001652740">
    <property type="component" value="Unplaced"/>
</dbReference>
<dbReference type="GeneID" id="113519147"/>
<dbReference type="SUPFAM" id="SSF90209">
    <property type="entry name" value="Ran binding protein zinc finger-like"/>
    <property type="match status" value="2"/>
</dbReference>
<dbReference type="GO" id="GO:0008139">
    <property type="term" value="F:nuclear localization sequence binding"/>
    <property type="evidence" value="ECO:0007669"/>
    <property type="project" value="TreeGrafter"/>
</dbReference>
<evidence type="ECO:0000256" key="17">
    <source>
        <dbReference type="ARBA" id="ARBA00078197"/>
    </source>
</evidence>
<keyword evidence="13" id="KW-0472">Membrane</keyword>
<dbReference type="GO" id="GO:0005643">
    <property type="term" value="C:nuclear pore"/>
    <property type="evidence" value="ECO:0007669"/>
    <property type="project" value="UniProtKB-SubCell"/>
</dbReference>
<evidence type="ECO:0000256" key="14">
    <source>
        <dbReference type="ARBA" id="ARBA00023242"/>
    </source>
</evidence>
<sequence length="1375" mass="148205">MSKHPSRNKKRSQLQSTDSANNSFVKSVTSKVSGLLPATIAKWFNFSDSANSNGSAPLADATDSSTEDEGMENSVLPRPPPAKRVRSSSGNYNYYSRLETDTTVESTEQCIPYNTLQTAPKNSTVTRDTNFVSTPLTSSVEQSRMERGESDMFRSPYAISGSGHSVVMKRKSLFDNSDATVATVSKAHESRLESDSKRSSFQATLLGSPFYPGRTTYGGATSQYINQPNITQKMHAHVNQSTDSDSATMSYSSRRVMDLLEDYSSPLKEAHRIPTFTWNSKNKLIVEYSENPNPPNNKTLSYKTRELHVPSVASILRLRKRSRLMDTTNAARQILASHSSASSYPYCRQKLFETQRDQNDVDNSKKHTTKIKSRLYNSQLQSRRVRDEVDSTVVPPLDLPKVFLQIDHNNLPKFTFGGTTASKPNFTSTPKSSISSSTSALSCPVTHTITKATENTISKSETTSVSSGFKFSNPVKISLDVPQSISTIPKFIFVSPERPIDKLTIDKKESTISPIPAGASPPKEKAKAEMTKSKDWQCPDCWVFNKTYVEKCVCCGFKKMKVVEDKQDIHSVCKTVDSEANKDKCKNSEKISSDNFDTQPSLKVNNQNKNKCPDCWVFNDPSAEKCVCCGASISKKPADQVLAESSSVTSSDWTCDDCWIKNKSSVDKCAACGGAKPGAKQSSTPALASGALTTTVFKQPDPLFSNVMKSQSGMWECSSCLVKNYNDKDKCVCCEFERPGSVKEPVKKTYNFGMNTNVMFKFGIDSNAQVVNIPKQGDKDKEESETNNNVLSKAPAFTFGMSTKKLEDGNSNIKETTEEKLCETPKFSFGLPSATATGAPLVFDNVNKMPYVAPDKAEEKEKLQEVPKVEFKIPARPPQKRSKSIFRSSLKSNKTPDKPLTIPVLVPSAVPEEKNEDPSTTKTVLQQSVISSEGTQPQNKFSFTETSEPTVQNVFAQPASTTATITTSFTSPPQISSEISAATVFQKPSQTCTTTSTTQTLFQKSDQQTNSAISLFQKPEPVSTAAPQILATTAPLFSFGANSEPSTTQSEKPKYNFNFGSANNMNEGSSFKFKLPAFGASTENASSTKFTISSGTSIGTNKPLTNNPLVGNGLSTGNSLGSTLAGNNGLPTGNLAANSKATTSSLSTGNELQGSDALPATASSIFGAAVQKENIWSAANNSTSNLFSSNTASNGNSLQKPAAFTFGSSSPFNANNNVTPAFGSSTSPPQNVFSMPAQSPSNPQSLFSTSVKPAQNIFGSAQASSNPAPAMGMFGTPNVGAAPTFGTPSPSIPSFEAPSLTPAPAPTFNFGSPQTTGIFGFGQQQQSTQQPALQTGMYNFGAAAGGAPQVQFNMGSSPSAGVRRVRKAVRRNPQR</sequence>
<feature type="compositionally biased region" description="Basic residues" evidence="20">
    <location>
        <begin position="1363"/>
        <end position="1375"/>
    </location>
</feature>
<comment type="similarity">
    <text evidence="15">Belongs to the NUP153 family.</text>
</comment>
<dbReference type="PANTHER" id="PTHR23193">
    <property type="entry name" value="NUCLEAR PORE COMPLEX PROTEIN NUP"/>
    <property type="match status" value="1"/>
</dbReference>
<feature type="region of interest" description="Disordered" evidence="20">
    <location>
        <begin position="52"/>
        <end position="90"/>
    </location>
</feature>
<keyword evidence="4" id="KW-0813">Transport</keyword>
<dbReference type="GO" id="GO:0008270">
    <property type="term" value="F:zinc ion binding"/>
    <property type="evidence" value="ECO:0007669"/>
    <property type="project" value="UniProtKB-KW"/>
</dbReference>
<evidence type="ECO:0000256" key="5">
    <source>
        <dbReference type="ARBA" id="ARBA00022723"/>
    </source>
</evidence>
<feature type="region of interest" description="Disordered" evidence="20">
    <location>
        <begin position="1217"/>
        <end position="1247"/>
    </location>
</feature>
<evidence type="ECO:0000256" key="20">
    <source>
        <dbReference type="SAM" id="MobiDB-lite"/>
    </source>
</evidence>
<feature type="domain" description="RanBP2-type" evidence="21">
    <location>
        <begin position="532"/>
        <end position="561"/>
    </location>
</feature>
<dbReference type="GO" id="GO:0006405">
    <property type="term" value="P:RNA export from nucleus"/>
    <property type="evidence" value="ECO:0007669"/>
    <property type="project" value="TreeGrafter"/>
</dbReference>
<dbReference type="PROSITE" id="PS50199">
    <property type="entry name" value="ZF_RANBP2_2"/>
    <property type="match status" value="3"/>
</dbReference>
<dbReference type="GO" id="GO:0051028">
    <property type="term" value="P:mRNA transport"/>
    <property type="evidence" value="ECO:0007669"/>
    <property type="project" value="UniProtKB-KW"/>
</dbReference>
<evidence type="ECO:0000256" key="11">
    <source>
        <dbReference type="ARBA" id="ARBA00023125"/>
    </source>
</evidence>
<feature type="domain" description="RanBP2-type" evidence="21">
    <location>
        <begin position="711"/>
        <end position="740"/>
    </location>
</feature>
<dbReference type="GO" id="GO:0031965">
    <property type="term" value="C:nuclear membrane"/>
    <property type="evidence" value="ECO:0007669"/>
    <property type="project" value="UniProtKB-SubCell"/>
</dbReference>
<feature type="region of interest" description="Disordered" evidence="20">
    <location>
        <begin position="875"/>
        <end position="902"/>
    </location>
</feature>
<evidence type="ECO:0000256" key="12">
    <source>
        <dbReference type="ARBA" id="ARBA00023132"/>
    </source>
</evidence>
<dbReference type="GO" id="GO:0006606">
    <property type="term" value="P:protein import into nucleus"/>
    <property type="evidence" value="ECO:0007669"/>
    <property type="project" value="TreeGrafter"/>
</dbReference>
<dbReference type="GO" id="GO:0003677">
    <property type="term" value="F:DNA binding"/>
    <property type="evidence" value="ECO:0007669"/>
    <property type="project" value="UniProtKB-KW"/>
</dbReference>
<evidence type="ECO:0000256" key="6">
    <source>
        <dbReference type="ARBA" id="ARBA00022771"/>
    </source>
</evidence>
<dbReference type="PANTHER" id="PTHR23193:SF23">
    <property type="entry name" value="NUCLEAR PORE COMPLEX PROTEIN NUP153"/>
    <property type="match status" value="1"/>
</dbReference>
<feature type="compositionally biased region" description="Basic residues" evidence="20">
    <location>
        <begin position="1"/>
        <end position="12"/>
    </location>
</feature>
<dbReference type="Pfam" id="PF00641">
    <property type="entry name" value="Zn_ribbon_RanBP"/>
    <property type="match status" value="2"/>
</dbReference>
<keyword evidence="8" id="KW-0862">Zinc</keyword>
<evidence type="ECO:0000256" key="2">
    <source>
        <dbReference type="ARBA" id="ARBA00004126"/>
    </source>
</evidence>
<name>A0A6J1WV61_GALME</name>
<dbReference type="InterPro" id="IPR001876">
    <property type="entry name" value="Znf_RanBP2"/>
</dbReference>
<evidence type="ECO:0000259" key="21">
    <source>
        <dbReference type="PROSITE" id="PS50199"/>
    </source>
</evidence>
<evidence type="ECO:0000313" key="22">
    <source>
        <dbReference type="Proteomes" id="UP001652740"/>
    </source>
</evidence>
<evidence type="ECO:0000256" key="18">
    <source>
        <dbReference type="ARBA" id="ARBA00079437"/>
    </source>
</evidence>
<comment type="subcellular location">
    <subcellularLocation>
        <location evidence="2">Nucleus membrane</location>
    </subcellularLocation>
    <subcellularLocation>
        <location evidence="3">Nucleus</location>
        <location evidence="3">Nuclear pore complex</location>
    </subcellularLocation>
</comment>
<keyword evidence="22" id="KW-1185">Reference proteome</keyword>
<keyword evidence="11" id="KW-0238">DNA-binding</keyword>
<evidence type="ECO:0000256" key="9">
    <source>
        <dbReference type="ARBA" id="ARBA00022927"/>
    </source>
</evidence>
<dbReference type="InterPro" id="IPR036443">
    <property type="entry name" value="Znf_RanBP2_sf"/>
</dbReference>
<evidence type="ECO:0000256" key="7">
    <source>
        <dbReference type="ARBA" id="ARBA00022816"/>
    </source>
</evidence>
<gene>
    <name evidence="23" type="primary">LOC113519147</name>
</gene>
<dbReference type="KEGG" id="gmw:113519147"/>
<evidence type="ECO:0000313" key="23">
    <source>
        <dbReference type="RefSeq" id="XP_026760008.2"/>
    </source>
</evidence>
<keyword evidence="10" id="KW-0811">Translocation</keyword>
<proteinExistence type="inferred from homology"/>
<dbReference type="InParanoid" id="A0A6J1WV61"/>
<organism evidence="22 23">
    <name type="scientific">Galleria mellonella</name>
    <name type="common">Greater wax moth</name>
    <dbReference type="NCBI Taxonomy" id="7137"/>
    <lineage>
        <taxon>Eukaryota</taxon>
        <taxon>Metazoa</taxon>
        <taxon>Ecdysozoa</taxon>
        <taxon>Arthropoda</taxon>
        <taxon>Hexapoda</taxon>
        <taxon>Insecta</taxon>
        <taxon>Pterygota</taxon>
        <taxon>Neoptera</taxon>
        <taxon>Endopterygota</taxon>
        <taxon>Lepidoptera</taxon>
        <taxon>Glossata</taxon>
        <taxon>Ditrysia</taxon>
        <taxon>Pyraloidea</taxon>
        <taxon>Pyralidae</taxon>
        <taxon>Galleriinae</taxon>
        <taxon>Galleria</taxon>
    </lineage>
</organism>
<comment type="cofactor">
    <cofactor evidence="1">
        <name>Zn(2+)</name>
        <dbReference type="ChEBI" id="CHEBI:29105"/>
    </cofactor>
</comment>
<keyword evidence="14" id="KW-0539">Nucleus</keyword>
<evidence type="ECO:0000256" key="19">
    <source>
        <dbReference type="PROSITE-ProRule" id="PRU00322"/>
    </source>
</evidence>
<keyword evidence="12" id="KW-0906">Nuclear pore complex</keyword>
<accession>A0A6J1WV61</accession>
<dbReference type="RefSeq" id="XP_026760008.2">
    <property type="nucleotide sequence ID" value="XM_026904207.3"/>
</dbReference>
<feature type="region of interest" description="Disordered" evidence="20">
    <location>
        <begin position="1354"/>
        <end position="1375"/>
    </location>
</feature>
<keyword evidence="6 19" id="KW-0863">Zinc-finger</keyword>
<evidence type="ECO:0000256" key="8">
    <source>
        <dbReference type="ARBA" id="ARBA00022833"/>
    </source>
</evidence>
<dbReference type="Gene3D" id="4.10.1060.10">
    <property type="entry name" value="Zinc finger, RanBP2-type"/>
    <property type="match status" value="2"/>
</dbReference>
<evidence type="ECO:0000256" key="1">
    <source>
        <dbReference type="ARBA" id="ARBA00001947"/>
    </source>
</evidence>
<dbReference type="SMART" id="SM00547">
    <property type="entry name" value="ZnF_RBZ"/>
    <property type="match status" value="4"/>
</dbReference>
<evidence type="ECO:0000256" key="13">
    <source>
        <dbReference type="ARBA" id="ARBA00023136"/>
    </source>
</evidence>
<protein>
    <recommendedName>
        <fullName evidence="16">Nuclear pore complex protein Nup153</fullName>
    </recommendedName>
    <alternativeName>
        <fullName evidence="18">153 kDa nucleoporin</fullName>
    </alternativeName>
    <alternativeName>
        <fullName evidence="17">Nucleoporin Nup153</fullName>
    </alternativeName>
</protein>
<evidence type="ECO:0000256" key="3">
    <source>
        <dbReference type="ARBA" id="ARBA00004567"/>
    </source>
</evidence>
<keyword evidence="9" id="KW-0653">Protein transport</keyword>
<feature type="region of interest" description="Disordered" evidence="20">
    <location>
        <begin position="1"/>
        <end position="24"/>
    </location>
</feature>
<dbReference type="InterPro" id="IPR026054">
    <property type="entry name" value="Nucleoporin"/>
</dbReference>
<evidence type="ECO:0000256" key="10">
    <source>
        <dbReference type="ARBA" id="ARBA00023010"/>
    </source>
</evidence>
<evidence type="ECO:0000256" key="15">
    <source>
        <dbReference type="ARBA" id="ARBA00060842"/>
    </source>
</evidence>
<evidence type="ECO:0000256" key="4">
    <source>
        <dbReference type="ARBA" id="ARBA00022448"/>
    </source>
</evidence>
<feature type="compositionally biased region" description="Polar residues" evidence="20">
    <location>
        <begin position="13"/>
        <end position="24"/>
    </location>
</feature>
<reference evidence="23" key="1">
    <citation type="submission" date="2025-08" db="UniProtKB">
        <authorList>
            <consortium name="RefSeq"/>
        </authorList>
    </citation>
    <scope>IDENTIFICATION</scope>
    <source>
        <tissue evidence="23">Whole larvae</tissue>
    </source>
</reference>
<keyword evidence="5" id="KW-0479">Metal-binding</keyword>
<feature type="domain" description="RanBP2-type" evidence="21">
    <location>
        <begin position="649"/>
        <end position="678"/>
    </location>
</feature>
<keyword evidence="7" id="KW-0509">mRNA transport</keyword>
<dbReference type="PROSITE" id="PS01358">
    <property type="entry name" value="ZF_RANBP2_1"/>
    <property type="match status" value="3"/>
</dbReference>
<evidence type="ECO:0000256" key="16">
    <source>
        <dbReference type="ARBA" id="ARBA00068609"/>
    </source>
</evidence>
<dbReference type="GO" id="GO:0017056">
    <property type="term" value="F:structural constituent of nuclear pore"/>
    <property type="evidence" value="ECO:0007669"/>
    <property type="project" value="TreeGrafter"/>
</dbReference>